<reference evidence="2 3" key="1">
    <citation type="submission" date="2019-06" db="EMBL/GenBank/DDBJ databases">
        <title>Sequencing the genomes of 1000 actinobacteria strains.</title>
        <authorList>
            <person name="Klenk H.-P."/>
        </authorList>
    </citation>
    <scope>NUCLEOTIDE SEQUENCE [LARGE SCALE GENOMIC DNA]</scope>
    <source>
        <strain evidence="2 3">DSM 44826</strain>
    </source>
</reference>
<comment type="caution">
    <text evidence="2">The sequence shown here is derived from an EMBL/GenBank/DDBJ whole genome shotgun (WGS) entry which is preliminary data.</text>
</comment>
<dbReference type="Proteomes" id="UP000317940">
    <property type="component" value="Unassembled WGS sequence"/>
</dbReference>
<dbReference type="Pfam" id="PF23883">
    <property type="entry name" value="DUF7236"/>
    <property type="match status" value="1"/>
</dbReference>
<keyword evidence="3" id="KW-1185">Reference proteome</keyword>
<evidence type="ECO:0000313" key="2">
    <source>
        <dbReference type="EMBL" id="TWF71779.1"/>
    </source>
</evidence>
<dbReference type="AlphaFoldDB" id="A0A561SA78"/>
<dbReference type="RefSeq" id="WP_211786514.1">
    <property type="nucleotide sequence ID" value="NZ_BAAAMZ010000022.1"/>
</dbReference>
<accession>A0A561SA78</accession>
<dbReference type="EMBL" id="VIWT01000008">
    <property type="protein sequence ID" value="TWF71779.1"/>
    <property type="molecule type" value="Genomic_DNA"/>
</dbReference>
<evidence type="ECO:0000313" key="3">
    <source>
        <dbReference type="Proteomes" id="UP000317940"/>
    </source>
</evidence>
<protein>
    <submittedName>
        <fullName evidence="2">Uncharacterized protein</fullName>
    </submittedName>
</protein>
<proteinExistence type="predicted"/>
<organism evidence="2 3">
    <name type="scientific">Kitasatospora viridis</name>
    <dbReference type="NCBI Taxonomy" id="281105"/>
    <lineage>
        <taxon>Bacteria</taxon>
        <taxon>Bacillati</taxon>
        <taxon>Actinomycetota</taxon>
        <taxon>Actinomycetes</taxon>
        <taxon>Kitasatosporales</taxon>
        <taxon>Streptomycetaceae</taxon>
        <taxon>Kitasatospora</taxon>
    </lineage>
</organism>
<dbReference type="InterPro" id="IPR055660">
    <property type="entry name" value="DUF7236"/>
</dbReference>
<name>A0A561SA78_9ACTN</name>
<gene>
    <name evidence="2" type="ORF">FHX73_18150</name>
</gene>
<feature type="region of interest" description="Disordered" evidence="1">
    <location>
        <begin position="71"/>
        <end position="105"/>
    </location>
</feature>
<sequence length="105" mass="11701">MGRIRRGVDPDLEAAADALLYPVLKAITKPSERDVLTHYMEASRHRREVYNINGIPDPAVRSGLFHRAYNPTSPHLNSRDGTLRGSRFSSSSRIAQDCWPDPGDG</sequence>
<evidence type="ECO:0000256" key="1">
    <source>
        <dbReference type="SAM" id="MobiDB-lite"/>
    </source>
</evidence>